<evidence type="ECO:0000256" key="1">
    <source>
        <dbReference type="PROSITE-ProRule" id="PRU00176"/>
    </source>
</evidence>
<dbReference type="Pfam" id="PF00076">
    <property type="entry name" value="RRM_1"/>
    <property type="match status" value="2"/>
</dbReference>
<evidence type="ECO:0000259" key="3">
    <source>
        <dbReference type="PROSITE" id="PS50102"/>
    </source>
</evidence>
<keyword evidence="5" id="KW-1185">Reference proteome</keyword>
<feature type="domain" description="RRM" evidence="3">
    <location>
        <begin position="198"/>
        <end position="278"/>
    </location>
</feature>
<dbReference type="SUPFAM" id="SSF54928">
    <property type="entry name" value="RNA-binding domain, RBD"/>
    <property type="match status" value="2"/>
</dbReference>
<feature type="compositionally biased region" description="Low complexity" evidence="2">
    <location>
        <begin position="108"/>
        <end position="121"/>
    </location>
</feature>
<dbReference type="PROSITE" id="PS50102">
    <property type="entry name" value="RRM"/>
    <property type="match status" value="2"/>
</dbReference>
<dbReference type="InterPro" id="IPR035979">
    <property type="entry name" value="RBD_domain_sf"/>
</dbReference>
<protein>
    <recommendedName>
        <fullName evidence="3">RRM domain-containing protein</fullName>
    </recommendedName>
</protein>
<dbReference type="InterPro" id="IPR012677">
    <property type="entry name" value="Nucleotide-bd_a/b_plait_sf"/>
</dbReference>
<evidence type="ECO:0000256" key="2">
    <source>
        <dbReference type="SAM" id="MobiDB-lite"/>
    </source>
</evidence>
<feature type="compositionally biased region" description="Gly residues" evidence="2">
    <location>
        <begin position="293"/>
        <end position="309"/>
    </location>
</feature>
<dbReference type="Gene3D" id="3.30.70.330">
    <property type="match status" value="2"/>
</dbReference>
<gene>
    <name evidence="4" type="ORF">WJX81_000636</name>
</gene>
<comment type="caution">
    <text evidence="4">The sequence shown here is derived from an EMBL/GenBank/DDBJ whole genome shotgun (WGS) entry which is preliminary data.</text>
</comment>
<reference evidence="4 5" key="1">
    <citation type="journal article" date="2024" name="Nat. Commun.">
        <title>Phylogenomics reveals the evolutionary origins of lichenization in chlorophyte algae.</title>
        <authorList>
            <person name="Puginier C."/>
            <person name="Libourel C."/>
            <person name="Otte J."/>
            <person name="Skaloud P."/>
            <person name="Haon M."/>
            <person name="Grisel S."/>
            <person name="Petersen M."/>
            <person name="Berrin J.G."/>
            <person name="Delaux P.M."/>
            <person name="Dal Grande F."/>
            <person name="Keller J."/>
        </authorList>
    </citation>
    <scope>NUCLEOTIDE SEQUENCE [LARGE SCALE GENOMIC DNA]</scope>
    <source>
        <strain evidence="4 5">SAG 245.80</strain>
    </source>
</reference>
<name>A0AAW1RQX7_9CHLO</name>
<proteinExistence type="predicted"/>
<feature type="region of interest" description="Disordered" evidence="2">
    <location>
        <begin position="91"/>
        <end position="156"/>
    </location>
</feature>
<dbReference type="AlphaFoldDB" id="A0AAW1RQX7"/>
<accession>A0AAW1RQX7</accession>
<dbReference type="InterPro" id="IPR000504">
    <property type="entry name" value="RRM_dom"/>
</dbReference>
<dbReference type="InterPro" id="IPR053260">
    <property type="entry name" value="hnRNP"/>
</dbReference>
<feature type="region of interest" description="Disordered" evidence="2">
    <location>
        <begin position="286"/>
        <end position="346"/>
    </location>
</feature>
<dbReference type="SMART" id="SM00360">
    <property type="entry name" value="RRM"/>
    <property type="match status" value="2"/>
</dbReference>
<organism evidence="4 5">
    <name type="scientific">Elliptochloris bilobata</name>
    <dbReference type="NCBI Taxonomy" id="381761"/>
    <lineage>
        <taxon>Eukaryota</taxon>
        <taxon>Viridiplantae</taxon>
        <taxon>Chlorophyta</taxon>
        <taxon>core chlorophytes</taxon>
        <taxon>Trebouxiophyceae</taxon>
        <taxon>Trebouxiophyceae incertae sedis</taxon>
        <taxon>Elliptochloris clade</taxon>
        <taxon>Elliptochloris</taxon>
    </lineage>
</organism>
<dbReference type="GO" id="GO:0003723">
    <property type="term" value="F:RNA binding"/>
    <property type="evidence" value="ECO:0007669"/>
    <property type="project" value="UniProtKB-UniRule"/>
</dbReference>
<sequence length="528" mass="54616">MAGQTSSHLRPDSLSASQRLWVFCPSLLESTLHEHFSKFGPVADVYIPRDRHNGTRKNYGFITFNSEDALCAALAAGVEQEINGKTVRLNVAGPRPEQQMEPARHRGGSTSSASPAPAGHPQDWPVGASLDPWPTAPAPQMWQQGGVPDLTSGIPGPDLRHAVMPGLRGARSGGLDSHYSSGGGGGEQDPAAAKGKGPRIYVGGIPTAVSETMVRGHFNQWGQVVDVYFPKDRATNRRKNFCFVTFATQQAAEAAAAQSNREISGYRIESISITDERQRHYQNKQGMSYQGSGQLGEGAYAGGSGGSSGPGTAMFSDTGSGGLVGGQQYMMPDSSPAPDVSNHPQMGTMGQLNSAGSGNLHWQMGLGGVGMGGQGGMPYAQHGGGLQVSLGMPNNAAYLQQYGGGVPAGAMGALSMAGQGGDWQRGGGAPGMAWPYRGGGGGGGDATGGQAAAQNAQNLNYQMLVNASLYQQSQGLSGGGGSLVDMGMGVDNGRCASVLLGGLSTGTWWWFGVPCEVDLIWMDSAHIA</sequence>
<evidence type="ECO:0000313" key="4">
    <source>
        <dbReference type="EMBL" id="KAK9836094.1"/>
    </source>
</evidence>
<dbReference type="Proteomes" id="UP001445335">
    <property type="component" value="Unassembled WGS sequence"/>
</dbReference>
<feature type="region of interest" description="Disordered" evidence="2">
    <location>
        <begin position="169"/>
        <end position="197"/>
    </location>
</feature>
<dbReference type="EMBL" id="JALJOU010000026">
    <property type="protein sequence ID" value="KAK9836094.1"/>
    <property type="molecule type" value="Genomic_DNA"/>
</dbReference>
<dbReference type="PANTHER" id="PTHR48035:SF2">
    <property type="entry name" value="RNA-BINDING REGION RNP-1 DOMAIN-CONTAINING PROTEIN"/>
    <property type="match status" value="1"/>
</dbReference>
<dbReference type="PANTHER" id="PTHR48035">
    <property type="entry name" value="HETEROGENEOUS NUCLEAR RIBONUCLEOPROTEIN 1"/>
    <property type="match status" value="1"/>
</dbReference>
<feature type="domain" description="RRM" evidence="3">
    <location>
        <begin position="7"/>
        <end position="94"/>
    </location>
</feature>
<keyword evidence="1" id="KW-0694">RNA-binding</keyword>
<evidence type="ECO:0000313" key="5">
    <source>
        <dbReference type="Proteomes" id="UP001445335"/>
    </source>
</evidence>